<organism evidence="2">
    <name type="scientific">marine sediment metagenome</name>
    <dbReference type="NCBI Taxonomy" id="412755"/>
    <lineage>
        <taxon>unclassified sequences</taxon>
        <taxon>metagenomes</taxon>
        <taxon>ecological metagenomes</taxon>
    </lineage>
</organism>
<evidence type="ECO:0008006" key="3">
    <source>
        <dbReference type="Google" id="ProtNLM"/>
    </source>
</evidence>
<sequence>MNKKNLDNDFGFPSDLLDPEVKKGKKYCLAYSRAVDERDNQGSGTHLLRTKSVDYRIWRDYARGDQEITQYETILNGRKNRGKQNISFKALDLTILPIIPKFVNILVGRLIGQNNRVIPNAIDKQAKTARLQKRSEITEFIANQKFLDEISDMTGIQYDSPIEAGEIAPKNKYDTELYMDMFHKEKYVLDLKDFLELNNDLNDYPQTLKEVAQDLVEVGVGVTRTYIDGQNRIRTRKVIPERSNTNNVQHEDFRDSRYFSEYWDLTIAELKQLAGDQFTEAEYQKIAEQATGNNYKDYNIYQYFHKYQSYPYDEEKVTVLDTEWFSVDTYNHVIKKNQYGNTMLYEKNYNYQKGVSEEKFNEQNENSELVKSNVRNVYQAMWIIGTDWIFNCGLKTDMERQVSSLADTELGFSAYTLNFDSIMRLIKPIADSIQLNWLQYQHHVAKSKPSGLSIEISALQDITIGGKGGKKMTPKEALQLYFDTGILLWRRKSYGSREVHNWQPISELKNDISPAADFHFQKIIQSIDLLRNILGLSEGADTGYQNPETGLGVTEIGLQATNDAIRYLYHAFDQLNLKAHKKQTLLMPVIFQRGGHQGYLEALGLGTSLFLSSMAEMTMHEYSVTLERENTPVIDQRVAMYVQEGIKAGTLFSEEAIEIENEQNPYRKIQLLKQYRREKEEVTHNRQKDLYKAEEEKNINSSKAASEAEKGTLDHEFQLKKNLEMGLSQLRIHEGREATKDKLLLAKIEQGHELTKVEEERVTKLMVEDKKGMWDIKLEEAKPEPPKQIGAAK</sequence>
<protein>
    <recommendedName>
        <fullName evidence="3">Portal protein</fullName>
    </recommendedName>
</protein>
<feature type="compositionally biased region" description="Basic and acidic residues" evidence="1">
    <location>
        <begin position="683"/>
        <end position="698"/>
    </location>
</feature>
<reference evidence="2" key="1">
    <citation type="journal article" date="2015" name="Nature">
        <title>Complex archaea that bridge the gap between prokaryotes and eukaryotes.</title>
        <authorList>
            <person name="Spang A."/>
            <person name="Saw J.H."/>
            <person name="Jorgensen S.L."/>
            <person name="Zaremba-Niedzwiedzka K."/>
            <person name="Martijn J."/>
            <person name="Lind A.E."/>
            <person name="van Eijk R."/>
            <person name="Schleper C."/>
            <person name="Guy L."/>
            <person name="Ettema T.J."/>
        </authorList>
    </citation>
    <scope>NUCLEOTIDE SEQUENCE</scope>
</reference>
<accession>A0A0F9U7C9</accession>
<evidence type="ECO:0000256" key="1">
    <source>
        <dbReference type="SAM" id="MobiDB-lite"/>
    </source>
</evidence>
<dbReference type="EMBL" id="LAZR01001163">
    <property type="protein sequence ID" value="KKN49548.1"/>
    <property type="molecule type" value="Genomic_DNA"/>
</dbReference>
<dbReference type="AlphaFoldDB" id="A0A0F9U7C9"/>
<proteinExistence type="predicted"/>
<evidence type="ECO:0000313" key="2">
    <source>
        <dbReference type="EMBL" id="KKN49548.1"/>
    </source>
</evidence>
<gene>
    <name evidence="2" type="ORF">LCGC14_0641760</name>
</gene>
<name>A0A0F9U7C9_9ZZZZ</name>
<feature type="region of interest" description="Disordered" evidence="1">
    <location>
        <begin position="683"/>
        <end position="712"/>
    </location>
</feature>
<comment type="caution">
    <text evidence="2">The sequence shown here is derived from an EMBL/GenBank/DDBJ whole genome shotgun (WGS) entry which is preliminary data.</text>
</comment>